<dbReference type="Pfam" id="PF06985">
    <property type="entry name" value="HET"/>
    <property type="match status" value="1"/>
</dbReference>
<reference evidence="2 4" key="1">
    <citation type="journal article" date="2020" name="Stud. Mycol.">
        <title>101 Dothideomycetes genomes: a test case for predicting lifestyles and emergence of pathogens.</title>
        <authorList>
            <person name="Haridas S."/>
            <person name="Albert R."/>
            <person name="Binder M."/>
            <person name="Bloem J."/>
            <person name="Labutti K."/>
            <person name="Salamov A."/>
            <person name="Andreopoulos B."/>
            <person name="Baker S."/>
            <person name="Barry K."/>
            <person name="Bills G."/>
            <person name="Bluhm B."/>
            <person name="Cannon C."/>
            <person name="Castanera R."/>
            <person name="Culley D."/>
            <person name="Daum C."/>
            <person name="Ezra D."/>
            <person name="Gonzalez J."/>
            <person name="Henrissat B."/>
            <person name="Kuo A."/>
            <person name="Liang C."/>
            <person name="Lipzen A."/>
            <person name="Lutzoni F."/>
            <person name="Magnuson J."/>
            <person name="Mondo S."/>
            <person name="Nolan M."/>
            <person name="Ohm R."/>
            <person name="Pangilinan J."/>
            <person name="Park H.-J."/>
            <person name="Ramirez L."/>
            <person name="Alfaro M."/>
            <person name="Sun H."/>
            <person name="Tritt A."/>
            <person name="Yoshinaga Y."/>
            <person name="Zwiers L.-H."/>
            <person name="Turgeon B."/>
            <person name="Goodwin S."/>
            <person name="Spatafora J."/>
            <person name="Crous P."/>
            <person name="Grigoriev I."/>
        </authorList>
    </citation>
    <scope>NUCLEOTIDE SEQUENCE</scope>
    <source>
        <strain evidence="2 4">CBS 304.34</strain>
    </source>
</reference>
<dbReference type="Proteomes" id="UP000504636">
    <property type="component" value="Unplaced"/>
</dbReference>
<dbReference type="RefSeq" id="XP_033576355.1">
    <property type="nucleotide sequence ID" value="XM_033726458.1"/>
</dbReference>
<evidence type="ECO:0000313" key="2">
    <source>
        <dbReference type="EMBL" id="KAF2809391.1"/>
    </source>
</evidence>
<dbReference type="AlphaFoldDB" id="A0A6A6YKP8"/>
<dbReference type="PANTHER" id="PTHR33112:SF15">
    <property type="entry name" value="HETEROKARYON INCOMPATIBILITY DOMAIN-CONTAINING PROTEIN"/>
    <property type="match status" value="1"/>
</dbReference>
<reference evidence="4" key="3">
    <citation type="submission" date="2025-04" db="UniProtKB">
        <authorList>
            <consortium name="RefSeq"/>
        </authorList>
    </citation>
    <scope>IDENTIFICATION</scope>
    <source>
        <strain evidence="4">CBS 304.34</strain>
    </source>
</reference>
<protein>
    <submittedName>
        <fullName evidence="2 4">HET-domain-containing protein</fullName>
    </submittedName>
</protein>
<feature type="domain" description="Heterokaryon incompatibility" evidence="1">
    <location>
        <begin position="176"/>
        <end position="328"/>
    </location>
</feature>
<accession>A0A6A6YKP8</accession>
<gene>
    <name evidence="2 4" type="ORF">BDZ99DRAFT_531626</name>
</gene>
<evidence type="ECO:0000313" key="4">
    <source>
        <dbReference type="RefSeq" id="XP_033576355.1"/>
    </source>
</evidence>
<dbReference type="GeneID" id="54467351"/>
<dbReference type="EMBL" id="MU003701">
    <property type="protein sequence ID" value="KAF2809391.1"/>
    <property type="molecule type" value="Genomic_DNA"/>
</dbReference>
<name>A0A6A6YKP8_9PEZI</name>
<keyword evidence="3" id="KW-1185">Reference proteome</keyword>
<reference evidence="4" key="2">
    <citation type="submission" date="2020-04" db="EMBL/GenBank/DDBJ databases">
        <authorList>
            <consortium name="NCBI Genome Project"/>
        </authorList>
    </citation>
    <scope>NUCLEOTIDE SEQUENCE</scope>
    <source>
        <strain evidence="4">CBS 304.34</strain>
    </source>
</reference>
<evidence type="ECO:0000313" key="3">
    <source>
        <dbReference type="Proteomes" id="UP000504636"/>
    </source>
</evidence>
<evidence type="ECO:0000259" key="1">
    <source>
        <dbReference type="Pfam" id="PF06985"/>
    </source>
</evidence>
<dbReference type="InterPro" id="IPR010730">
    <property type="entry name" value="HET"/>
</dbReference>
<dbReference type="PANTHER" id="PTHR33112">
    <property type="entry name" value="DOMAIN PROTEIN, PUTATIVE-RELATED"/>
    <property type="match status" value="1"/>
</dbReference>
<organism evidence="2">
    <name type="scientific">Mytilinidion resinicola</name>
    <dbReference type="NCBI Taxonomy" id="574789"/>
    <lineage>
        <taxon>Eukaryota</taxon>
        <taxon>Fungi</taxon>
        <taxon>Dikarya</taxon>
        <taxon>Ascomycota</taxon>
        <taxon>Pezizomycotina</taxon>
        <taxon>Dothideomycetes</taxon>
        <taxon>Pleosporomycetidae</taxon>
        <taxon>Mytilinidiales</taxon>
        <taxon>Mytilinidiaceae</taxon>
        <taxon>Mytilinidion</taxon>
    </lineage>
</organism>
<proteinExistence type="predicted"/>
<sequence length="666" mass="74602">MLCNACLEILRIVRRPGVYESIPHQPSVDALCASALGGCQICWQLRNILKHSATSANYISALNLGDHVTVCSSDTSSARTKHAFDLSFNVRRSESVIFNLEVYTVSDYVPETSTNSASSWALIERWTANCILEHPKCKQSGQATWVPTRLLDLGLPDSNTNPRLIISTSALEGIPYATLSHCWGKSAILRLLASNLKDLCDEIPLQTLPKTFRDAIAVTKRAGIRYLWIDSLAIIQNSAADWKREAALMGKVYKYSRVNIAATGAVDSTEGCFFTRDPRLIPPSQVTIKWDDWDGIIEETYTVLPGQKIWQTQLNDVPLSRRAWFLQERLLSPRVVHFTKTQIFWECHTMSACESFPIALPKTLRHNRVNQLKSLALGATASAILPETLSKVVNGEFIGKFKMVKPLYAHWNSLVELYSLGGLTVLRDKLPALSGVADEMRHLLLEEDYAAGLWRKSLPRSLLWIPKIHPGENKCYRPREYRAPSWSWASIEGPVSFAWCSKTVFPSQSYGLVAVLRVYVDITKGRETGEVSGGYVRMNVPVVDATWDLQAETGVSGLTTVTIRDRVGRNRQFLLPESSGEDALLFDEDIVQRPPPRELALAALFYTTDHQQVEGKVATANNSCPYGLVLESTESGKYRRIGVFLSSQDRLQRAFRKLTPRWVTII</sequence>
<dbReference type="OrthoDB" id="5362512at2759"/>